<proteinExistence type="predicted"/>
<evidence type="ECO:0000256" key="1">
    <source>
        <dbReference type="SAM" id="MobiDB-lite"/>
    </source>
</evidence>
<name>A0A6A6L6H0_HEVBR</name>
<dbReference type="EMBL" id="JAAGAX010000012">
    <property type="protein sequence ID" value="KAF2296981.1"/>
    <property type="molecule type" value="Genomic_DNA"/>
</dbReference>
<feature type="region of interest" description="Disordered" evidence="1">
    <location>
        <begin position="49"/>
        <end position="68"/>
    </location>
</feature>
<comment type="caution">
    <text evidence="2">The sequence shown here is derived from an EMBL/GenBank/DDBJ whole genome shotgun (WGS) entry which is preliminary data.</text>
</comment>
<keyword evidence="3" id="KW-1185">Reference proteome</keyword>
<evidence type="ECO:0000313" key="3">
    <source>
        <dbReference type="Proteomes" id="UP000467840"/>
    </source>
</evidence>
<organism evidence="2 3">
    <name type="scientific">Hevea brasiliensis</name>
    <name type="common">Para rubber tree</name>
    <name type="synonym">Siphonia brasiliensis</name>
    <dbReference type="NCBI Taxonomy" id="3981"/>
    <lineage>
        <taxon>Eukaryota</taxon>
        <taxon>Viridiplantae</taxon>
        <taxon>Streptophyta</taxon>
        <taxon>Embryophyta</taxon>
        <taxon>Tracheophyta</taxon>
        <taxon>Spermatophyta</taxon>
        <taxon>Magnoliopsida</taxon>
        <taxon>eudicotyledons</taxon>
        <taxon>Gunneridae</taxon>
        <taxon>Pentapetalae</taxon>
        <taxon>rosids</taxon>
        <taxon>fabids</taxon>
        <taxon>Malpighiales</taxon>
        <taxon>Euphorbiaceae</taxon>
        <taxon>Crotonoideae</taxon>
        <taxon>Micrandreae</taxon>
        <taxon>Hevea</taxon>
    </lineage>
</organism>
<protein>
    <submittedName>
        <fullName evidence="2">Uncharacterized protein</fullName>
    </submittedName>
</protein>
<accession>A0A6A6L6H0</accession>
<dbReference type="Proteomes" id="UP000467840">
    <property type="component" value="Chromosome 18"/>
</dbReference>
<dbReference type="AlphaFoldDB" id="A0A6A6L6H0"/>
<reference evidence="2 3" key="1">
    <citation type="journal article" date="2020" name="Mol. Plant">
        <title>The Chromosome-Based Rubber Tree Genome Provides New Insights into Spurge Genome Evolution and Rubber Biosynthesis.</title>
        <authorList>
            <person name="Liu J."/>
            <person name="Shi C."/>
            <person name="Shi C.C."/>
            <person name="Li W."/>
            <person name="Zhang Q.J."/>
            <person name="Zhang Y."/>
            <person name="Li K."/>
            <person name="Lu H.F."/>
            <person name="Shi C."/>
            <person name="Zhu S.T."/>
            <person name="Xiao Z.Y."/>
            <person name="Nan H."/>
            <person name="Yue Y."/>
            <person name="Zhu X.G."/>
            <person name="Wu Y."/>
            <person name="Hong X.N."/>
            <person name="Fan G.Y."/>
            <person name="Tong Y."/>
            <person name="Zhang D."/>
            <person name="Mao C.L."/>
            <person name="Liu Y.L."/>
            <person name="Hao S.J."/>
            <person name="Liu W.Q."/>
            <person name="Lv M.Q."/>
            <person name="Zhang H.B."/>
            <person name="Liu Y."/>
            <person name="Hu-Tang G.R."/>
            <person name="Wang J.P."/>
            <person name="Wang J.H."/>
            <person name="Sun Y.H."/>
            <person name="Ni S.B."/>
            <person name="Chen W.B."/>
            <person name="Zhang X.C."/>
            <person name="Jiao Y.N."/>
            <person name="Eichler E.E."/>
            <person name="Li G.H."/>
            <person name="Liu X."/>
            <person name="Gao L.Z."/>
        </authorList>
    </citation>
    <scope>NUCLEOTIDE SEQUENCE [LARGE SCALE GENOMIC DNA]</scope>
    <source>
        <strain evidence="3">cv. GT1</strain>
        <tissue evidence="2">Leaf</tissue>
    </source>
</reference>
<sequence>MFAPFSQLYIIAPSTLQYGFGGTEGSIFAPHDSGLGTFASEVGLFGHYEPSSMQNEVGPSSSMQQTGPELELISTQDVDKPKYQGEHHRHVSLPLKMLG</sequence>
<gene>
    <name evidence="2" type="ORF">GH714_014017</name>
</gene>
<feature type="compositionally biased region" description="Polar residues" evidence="1">
    <location>
        <begin position="51"/>
        <end position="67"/>
    </location>
</feature>
<evidence type="ECO:0000313" key="2">
    <source>
        <dbReference type="EMBL" id="KAF2296981.1"/>
    </source>
</evidence>